<dbReference type="OrthoDB" id="6408603at2759"/>
<evidence type="ECO:0000256" key="3">
    <source>
        <dbReference type="ARBA" id="ARBA00023237"/>
    </source>
</evidence>
<protein>
    <recommendedName>
        <fullName evidence="4">OmpA-like domain-containing protein</fullName>
    </recommendedName>
</protein>
<dbReference type="PANTHER" id="PTHR30329:SF21">
    <property type="entry name" value="LIPOPROTEIN YIAD-RELATED"/>
    <property type="match status" value="1"/>
</dbReference>
<evidence type="ECO:0000313" key="5">
    <source>
        <dbReference type="EMBL" id="TNV67665.1"/>
    </source>
</evidence>
<dbReference type="SUPFAM" id="SSF103088">
    <property type="entry name" value="OmpA-like"/>
    <property type="match status" value="1"/>
</dbReference>
<dbReference type="EMBL" id="RRYP01039789">
    <property type="protein sequence ID" value="TNV67665.1"/>
    <property type="molecule type" value="Genomic_DNA"/>
</dbReference>
<evidence type="ECO:0000259" key="4">
    <source>
        <dbReference type="PROSITE" id="PS51123"/>
    </source>
</evidence>
<dbReference type="InterPro" id="IPR006664">
    <property type="entry name" value="OMP_bac"/>
</dbReference>
<dbReference type="GO" id="GO:0016020">
    <property type="term" value="C:membrane"/>
    <property type="evidence" value="ECO:0007669"/>
    <property type="project" value="InterPro"/>
</dbReference>
<comment type="subcellular location">
    <subcellularLocation>
        <location evidence="1">Cell outer membrane</location>
    </subcellularLocation>
</comment>
<keyword evidence="2" id="KW-0472">Membrane</keyword>
<accession>A0A8J8N8R2</accession>
<dbReference type="Proteomes" id="UP000785679">
    <property type="component" value="Unassembled WGS sequence"/>
</dbReference>
<dbReference type="PROSITE" id="PS51123">
    <property type="entry name" value="OMPA_2"/>
    <property type="match status" value="1"/>
</dbReference>
<proteinExistence type="predicted"/>
<dbReference type="InterPro" id="IPR006665">
    <property type="entry name" value="OmpA-like"/>
</dbReference>
<dbReference type="Gene3D" id="3.30.1330.60">
    <property type="entry name" value="OmpA-like domain"/>
    <property type="match status" value="1"/>
</dbReference>
<name>A0A8J8N8R2_HALGN</name>
<gene>
    <name evidence="5" type="ORF">FGO68_gene15590</name>
</gene>
<dbReference type="PANTHER" id="PTHR30329">
    <property type="entry name" value="STATOR ELEMENT OF FLAGELLAR MOTOR COMPLEX"/>
    <property type="match status" value="1"/>
</dbReference>
<dbReference type="PRINTS" id="PR01021">
    <property type="entry name" value="OMPADOMAIN"/>
</dbReference>
<dbReference type="AlphaFoldDB" id="A0A8J8N8R2"/>
<dbReference type="CDD" id="cd07185">
    <property type="entry name" value="OmpA_C-like"/>
    <property type="match status" value="1"/>
</dbReference>
<sequence length="116" mass="13348">MPNVVILFDFDKSDITEEEMGKLRLAIDRYKQVRKQYSISISGHTDNYGSLEYNYALSDRRNKAIIKAVSEMLGEKIIIPALSKSYTIPVADNDSDSGRQLNRRVELVFTKKKQLF</sequence>
<dbReference type="InterPro" id="IPR050330">
    <property type="entry name" value="Bact_OuterMem_StrucFunc"/>
</dbReference>
<dbReference type="InterPro" id="IPR036737">
    <property type="entry name" value="OmpA-like_sf"/>
</dbReference>
<organism evidence="5 6">
    <name type="scientific">Halteria grandinella</name>
    <dbReference type="NCBI Taxonomy" id="5974"/>
    <lineage>
        <taxon>Eukaryota</taxon>
        <taxon>Sar</taxon>
        <taxon>Alveolata</taxon>
        <taxon>Ciliophora</taxon>
        <taxon>Intramacronucleata</taxon>
        <taxon>Spirotrichea</taxon>
        <taxon>Stichotrichia</taxon>
        <taxon>Sporadotrichida</taxon>
        <taxon>Halteriidae</taxon>
        <taxon>Halteria</taxon>
    </lineage>
</organism>
<comment type="caution">
    <text evidence="5">The sequence shown here is derived from an EMBL/GenBank/DDBJ whole genome shotgun (WGS) entry which is preliminary data.</text>
</comment>
<feature type="domain" description="OmpA-like" evidence="4">
    <location>
        <begin position="1"/>
        <end position="113"/>
    </location>
</feature>
<keyword evidence="3" id="KW-0998">Cell outer membrane</keyword>
<dbReference type="Pfam" id="PF00691">
    <property type="entry name" value="OmpA"/>
    <property type="match status" value="1"/>
</dbReference>
<reference evidence="5" key="1">
    <citation type="submission" date="2019-06" db="EMBL/GenBank/DDBJ databases">
        <authorList>
            <person name="Zheng W."/>
        </authorList>
    </citation>
    <scope>NUCLEOTIDE SEQUENCE</scope>
    <source>
        <strain evidence="5">QDHG01</strain>
    </source>
</reference>
<evidence type="ECO:0000256" key="2">
    <source>
        <dbReference type="ARBA" id="ARBA00023136"/>
    </source>
</evidence>
<evidence type="ECO:0000256" key="1">
    <source>
        <dbReference type="ARBA" id="ARBA00004442"/>
    </source>
</evidence>
<keyword evidence="6" id="KW-1185">Reference proteome</keyword>
<evidence type="ECO:0000313" key="6">
    <source>
        <dbReference type="Proteomes" id="UP000785679"/>
    </source>
</evidence>